<evidence type="ECO:0000313" key="14">
    <source>
        <dbReference type="Proteomes" id="UP000008912"/>
    </source>
</evidence>
<evidence type="ECO:0000256" key="12">
    <source>
        <dbReference type="RuleBase" id="RU368123"/>
    </source>
</evidence>
<evidence type="ECO:0000256" key="2">
    <source>
        <dbReference type="ARBA" id="ARBA00004673"/>
    </source>
</evidence>
<accession>A0A7N5KDC2</accession>
<reference evidence="13 14" key="1">
    <citation type="journal article" date="2010" name="Nature">
        <title>The sequence and de novo assembly of the giant panda genome.</title>
        <authorList>
            <person name="Li R."/>
            <person name="Fan W."/>
            <person name="Tian G."/>
            <person name="Zhu H."/>
            <person name="He L."/>
            <person name="Cai J."/>
            <person name="Huang Q."/>
            <person name="Cai Q."/>
            <person name="Li B."/>
            <person name="Bai Y."/>
            <person name="Zhang Z."/>
            <person name="Zhang Y."/>
            <person name="Wang W."/>
            <person name="Li J."/>
            <person name="Wei F."/>
            <person name="Li H."/>
            <person name="Jian M."/>
            <person name="Li J."/>
            <person name="Zhang Z."/>
            <person name="Nielsen R."/>
            <person name="Li D."/>
            <person name="Gu W."/>
            <person name="Yang Z."/>
            <person name="Xuan Z."/>
            <person name="Ryder O.A."/>
            <person name="Leung F.C."/>
            <person name="Zhou Y."/>
            <person name="Cao J."/>
            <person name="Sun X."/>
            <person name="Fu Y."/>
            <person name="Fang X."/>
            <person name="Guo X."/>
            <person name="Wang B."/>
            <person name="Hou R."/>
            <person name="Shen F."/>
            <person name="Mu B."/>
            <person name="Ni P."/>
            <person name="Lin R."/>
            <person name="Qian W."/>
            <person name="Wang G."/>
            <person name="Yu C."/>
            <person name="Nie W."/>
            <person name="Wang J."/>
            <person name="Wu Z."/>
            <person name="Liang H."/>
            <person name="Min J."/>
            <person name="Wu Q."/>
            <person name="Cheng S."/>
            <person name="Ruan J."/>
            <person name="Wang M."/>
            <person name="Shi Z."/>
            <person name="Wen M."/>
            <person name="Liu B."/>
            <person name="Ren X."/>
            <person name="Zheng H."/>
            <person name="Dong D."/>
            <person name="Cook K."/>
            <person name="Shan G."/>
            <person name="Zhang H."/>
            <person name="Kosiol C."/>
            <person name="Xie X."/>
            <person name="Lu Z."/>
            <person name="Zheng H."/>
            <person name="Li Y."/>
            <person name="Steiner C.C."/>
            <person name="Lam T.T."/>
            <person name="Lin S."/>
            <person name="Zhang Q."/>
            <person name="Li G."/>
            <person name="Tian J."/>
            <person name="Gong T."/>
            <person name="Liu H."/>
            <person name="Zhang D."/>
            <person name="Fang L."/>
            <person name="Ye C."/>
            <person name="Zhang J."/>
            <person name="Hu W."/>
            <person name="Xu A."/>
            <person name="Ren Y."/>
            <person name="Zhang G."/>
            <person name="Bruford M.W."/>
            <person name="Li Q."/>
            <person name="Ma L."/>
            <person name="Guo Y."/>
            <person name="An N."/>
            <person name="Hu Y."/>
            <person name="Zheng Y."/>
            <person name="Shi Y."/>
            <person name="Li Z."/>
            <person name="Liu Q."/>
            <person name="Chen Y."/>
            <person name="Zhao J."/>
            <person name="Qu N."/>
            <person name="Zhao S."/>
            <person name="Tian F."/>
            <person name="Wang X."/>
            <person name="Wang H."/>
            <person name="Xu L."/>
            <person name="Liu X."/>
            <person name="Vinar T."/>
            <person name="Wang Y."/>
            <person name="Lam T.W."/>
            <person name="Yiu S.M."/>
            <person name="Liu S."/>
            <person name="Zhang H."/>
            <person name="Li D."/>
            <person name="Huang Y."/>
            <person name="Wang X."/>
            <person name="Yang G."/>
            <person name="Jiang Z."/>
            <person name="Wang J."/>
            <person name="Qin N."/>
            <person name="Li L."/>
            <person name="Li J."/>
            <person name="Bolund L."/>
            <person name="Kristiansen K."/>
            <person name="Wong G.K."/>
            <person name="Olson M."/>
            <person name="Zhang X."/>
            <person name="Li S."/>
            <person name="Yang H."/>
            <person name="Wang J."/>
            <person name="Wang J."/>
        </authorList>
    </citation>
    <scope>NUCLEOTIDE SEQUENCE [LARGE SCALE GENOMIC DNA]</scope>
</reference>
<comment type="function">
    <text evidence="12">Component of the cytochrome c oxidase, the last enzyme in the mitochondrial electron transport chain which drives oxidative phosphorylation. The respiratory chain contains 3 multisubunit complexes succinate dehydrogenase (complex II, CII), ubiquinol-cytochrome c oxidoreductase (cytochrome b-c1 complex, complex III, CIII) and cytochrome c oxidase (complex IV, CIV), that cooperate to transfer electrons derived from NADH and succinate to molecular oxygen, creating an electrochemical gradient over the inner membrane that drives transmembrane transport and the ATP synthase. Cytochrome c oxidase is the component of the respiratory chain that catalyzes the reduction of oxygen to water. Electrons originating from reduced cytochrome c in the intermembrane space (IMS) are transferred via the dinuclear copper A center (CU(A)) of subunit 2 and heme A of subunit 1 to the active site in subunit 1, a binuclear center (BNC) formed by heme A3 and copper B (CU(B)). The BNC reduces molecular oxygen to 2 water molecules using 4 electrons from cytochrome c in the IMS and 4 protons from the mitochondrial matrix.</text>
</comment>
<dbReference type="PANTHER" id="PTHR13313">
    <property type="entry name" value="CYTOCHROME C OXIDASE SUBUNIT VIIC"/>
    <property type="match status" value="1"/>
</dbReference>
<feature type="transmembrane region" description="Helical" evidence="12">
    <location>
        <begin position="71"/>
        <end position="92"/>
    </location>
</feature>
<dbReference type="Pfam" id="PF02935">
    <property type="entry name" value="COX7C"/>
    <property type="match status" value="1"/>
</dbReference>
<dbReference type="GO" id="GO:0045277">
    <property type="term" value="C:respiratory chain complex IV"/>
    <property type="evidence" value="ECO:0007669"/>
    <property type="project" value="UniProtKB-UniRule"/>
</dbReference>
<protein>
    <recommendedName>
        <fullName evidence="4 12">Cytochrome c oxidase subunit 7C, mitochondrial</fullName>
    </recommendedName>
    <alternativeName>
        <fullName evidence="11 12">Cytochrome c oxidase polypeptide VIIc</fullName>
    </alternativeName>
</protein>
<evidence type="ECO:0000313" key="13">
    <source>
        <dbReference type="Ensembl" id="ENSAMEP00000038480.1"/>
    </source>
</evidence>
<dbReference type="InParanoid" id="A0A7N5KDC2"/>
<dbReference type="GO" id="GO:0006123">
    <property type="term" value="P:mitochondrial electron transport, cytochrome c to oxygen"/>
    <property type="evidence" value="ECO:0007669"/>
    <property type="project" value="UniProtKB-UniRule"/>
</dbReference>
<comment type="subcellular location">
    <subcellularLocation>
        <location evidence="1 12">Mitochondrion inner membrane</location>
        <topology evidence="1 12">Single-pass membrane protein</topology>
    </subcellularLocation>
</comment>
<comment type="subunit">
    <text evidence="12">Component of the cytochrome c oxidase (complex IV, CIV), a multisubunit enzyme composed of 14 subunits. The complex is composed of a catalytic core of 3 subunits, encoded in the mitochondrial DNA, and 11 supernumerary subunits, which are encoded in the nuclear genome. The complex exists as a monomer or a dimer and forms supercomplexes (SCs) in the inner mitochondrial membrane with NADH-ubiquinone oxidoreductase (complex I, CI) and ubiquinol-cytochrome c oxidoreductase (cytochrome b-c1 complex, complex III, CIII), resulting in different assemblies (supercomplex SCI(1)III(2)IV(1) and megacomplex MCI(2)III(2)IV(2)).</text>
</comment>
<dbReference type="Proteomes" id="UP000008912">
    <property type="component" value="Unassembled WGS sequence"/>
</dbReference>
<reference evidence="13" key="2">
    <citation type="submission" date="2025-08" db="UniProtKB">
        <authorList>
            <consortium name="Ensembl"/>
        </authorList>
    </citation>
    <scope>IDENTIFICATION</scope>
</reference>
<dbReference type="SUPFAM" id="SSF81427">
    <property type="entry name" value="Mitochondrial cytochrome c oxidase subunit VIIc (aka VIIIa)"/>
    <property type="match status" value="1"/>
</dbReference>
<dbReference type="KEGG" id="aml:117804181"/>
<keyword evidence="10 12" id="KW-0472">Membrane</keyword>
<dbReference type="RefSeq" id="XP_034526389.1">
    <property type="nucleotide sequence ID" value="XM_034670498.1"/>
</dbReference>
<dbReference type="Ensembl" id="ENSAMET00000040369.1">
    <property type="protein sequence ID" value="ENSAMEP00000038480.1"/>
    <property type="gene ID" value="ENSAMEG00000025341.1"/>
</dbReference>
<keyword evidence="7 12" id="KW-0809">Transit peptide</keyword>
<keyword evidence="14" id="KW-1185">Reference proteome</keyword>
<evidence type="ECO:0000256" key="3">
    <source>
        <dbReference type="ARBA" id="ARBA00010514"/>
    </source>
</evidence>
<dbReference type="InterPro" id="IPR036636">
    <property type="entry name" value="COX7C/Cox8_sf"/>
</dbReference>
<dbReference type="CDD" id="cd00929">
    <property type="entry name" value="Cyt_c_Oxidase_VIIc"/>
    <property type="match status" value="1"/>
</dbReference>
<dbReference type="OrthoDB" id="9974841at2759"/>
<gene>
    <name evidence="13" type="primary">LOC117804181</name>
</gene>
<dbReference type="AlphaFoldDB" id="A0A7N5KDC2"/>
<keyword evidence="5 12" id="KW-0812">Transmembrane</keyword>
<keyword evidence="8 12" id="KW-1133">Transmembrane helix</keyword>
<dbReference type="UniPathway" id="UPA00705"/>
<dbReference type="FunFam" id="4.10.49.10:FF:000001">
    <property type="entry name" value="Cytochrome c oxidase subunit 7C"/>
    <property type="match status" value="1"/>
</dbReference>
<keyword evidence="6 12" id="KW-0999">Mitochondrion inner membrane</keyword>
<dbReference type="PANTHER" id="PTHR13313:SF0">
    <property type="entry name" value="CYTOCHROME C OXIDASE SUBUNIT 7C, MITOCHONDRIAL"/>
    <property type="match status" value="1"/>
</dbReference>
<comment type="similarity">
    <text evidence="3 12">Belongs to the cytochrome c oxidase VIIc family.</text>
</comment>
<keyword evidence="9 12" id="KW-0496">Mitochondrion</keyword>
<evidence type="ECO:0000256" key="5">
    <source>
        <dbReference type="ARBA" id="ARBA00022692"/>
    </source>
</evidence>
<dbReference type="GeneTree" id="ENSGT01030000235102"/>
<dbReference type="GeneID" id="117804181"/>
<sequence length="99" mass="11314">MESIIWKADLGSRIWIKIGNTLTVFRLCAFHRTSSSAVLGQSVWRVTASVVCGRHCEVGPRKNLPFSVENMWLLIMMTLYFGSGFVAPFFIVRYELLKK</sequence>
<comment type="pathway">
    <text evidence="2 12">Energy metabolism; oxidative phosphorylation.</text>
</comment>
<evidence type="ECO:0000256" key="9">
    <source>
        <dbReference type="ARBA" id="ARBA00023128"/>
    </source>
</evidence>
<dbReference type="Gene3D" id="4.10.49.10">
    <property type="entry name" value="Cytochrome c oxidase subunit VIIc"/>
    <property type="match status" value="1"/>
</dbReference>
<evidence type="ECO:0000256" key="4">
    <source>
        <dbReference type="ARBA" id="ARBA00017004"/>
    </source>
</evidence>
<dbReference type="InterPro" id="IPR004202">
    <property type="entry name" value="COX7C/Cox8"/>
</dbReference>
<evidence type="ECO:0000256" key="8">
    <source>
        <dbReference type="ARBA" id="ARBA00022989"/>
    </source>
</evidence>
<evidence type="ECO:0000256" key="10">
    <source>
        <dbReference type="ARBA" id="ARBA00023136"/>
    </source>
</evidence>
<reference evidence="13" key="3">
    <citation type="submission" date="2025-09" db="UniProtKB">
        <authorList>
            <consortium name="Ensembl"/>
        </authorList>
    </citation>
    <scope>IDENTIFICATION</scope>
</reference>
<evidence type="ECO:0000256" key="1">
    <source>
        <dbReference type="ARBA" id="ARBA00004434"/>
    </source>
</evidence>
<proteinExistence type="inferred from homology"/>
<organism evidence="13 14">
    <name type="scientific">Ailuropoda melanoleuca</name>
    <name type="common">Giant panda</name>
    <dbReference type="NCBI Taxonomy" id="9646"/>
    <lineage>
        <taxon>Eukaryota</taxon>
        <taxon>Metazoa</taxon>
        <taxon>Chordata</taxon>
        <taxon>Craniata</taxon>
        <taxon>Vertebrata</taxon>
        <taxon>Euteleostomi</taxon>
        <taxon>Mammalia</taxon>
        <taxon>Eutheria</taxon>
        <taxon>Laurasiatheria</taxon>
        <taxon>Carnivora</taxon>
        <taxon>Caniformia</taxon>
        <taxon>Ursidae</taxon>
        <taxon>Ailuropoda</taxon>
    </lineage>
</organism>
<evidence type="ECO:0000256" key="6">
    <source>
        <dbReference type="ARBA" id="ARBA00022792"/>
    </source>
</evidence>
<evidence type="ECO:0000256" key="11">
    <source>
        <dbReference type="ARBA" id="ARBA00031140"/>
    </source>
</evidence>
<name>A0A7N5KDC2_AILME</name>
<dbReference type="GO" id="GO:0005743">
    <property type="term" value="C:mitochondrial inner membrane"/>
    <property type="evidence" value="ECO:0007669"/>
    <property type="project" value="UniProtKB-SubCell"/>
</dbReference>
<evidence type="ECO:0000256" key="7">
    <source>
        <dbReference type="ARBA" id="ARBA00022946"/>
    </source>
</evidence>